<feature type="transmembrane region" description="Helical" evidence="1">
    <location>
        <begin position="6"/>
        <end position="26"/>
    </location>
</feature>
<dbReference type="Proteomes" id="UP000298663">
    <property type="component" value="Unassembled WGS sequence"/>
</dbReference>
<evidence type="ECO:0000313" key="2">
    <source>
        <dbReference type="EMBL" id="TKR81919.1"/>
    </source>
</evidence>
<comment type="caution">
    <text evidence="2">The sequence shown here is derived from an EMBL/GenBank/DDBJ whole genome shotgun (WGS) entry which is preliminary data.</text>
</comment>
<evidence type="ECO:0000256" key="1">
    <source>
        <dbReference type="SAM" id="Phobius"/>
    </source>
</evidence>
<sequence>MLVCWLIAASVISVIVSGVFCLFLFCEIDDEGYDQYSDWDSDETDVEAIDDVEDQELGEQKNGSKKCADVAICLP</sequence>
<organism evidence="2 3">
    <name type="scientific">Steinernema carpocapsae</name>
    <name type="common">Entomopathogenic nematode</name>
    <dbReference type="NCBI Taxonomy" id="34508"/>
    <lineage>
        <taxon>Eukaryota</taxon>
        <taxon>Metazoa</taxon>
        <taxon>Ecdysozoa</taxon>
        <taxon>Nematoda</taxon>
        <taxon>Chromadorea</taxon>
        <taxon>Rhabditida</taxon>
        <taxon>Tylenchina</taxon>
        <taxon>Panagrolaimomorpha</taxon>
        <taxon>Strongyloidoidea</taxon>
        <taxon>Steinernematidae</taxon>
        <taxon>Steinernema</taxon>
    </lineage>
</organism>
<evidence type="ECO:0000313" key="3">
    <source>
        <dbReference type="Proteomes" id="UP000298663"/>
    </source>
</evidence>
<gene>
    <name evidence="2" type="ORF">L596_015715</name>
</gene>
<keyword evidence="1" id="KW-0472">Membrane</keyword>
<dbReference type="EMBL" id="AZBU02000004">
    <property type="protein sequence ID" value="TKR81919.1"/>
    <property type="molecule type" value="Genomic_DNA"/>
</dbReference>
<name>A0A4U5NFS8_STECR</name>
<protein>
    <submittedName>
        <fullName evidence="2">Uncharacterized protein</fullName>
    </submittedName>
</protein>
<keyword evidence="1" id="KW-0812">Transmembrane</keyword>
<keyword evidence="3" id="KW-1185">Reference proteome</keyword>
<reference evidence="2 3" key="1">
    <citation type="journal article" date="2015" name="Genome Biol.">
        <title>Comparative genomics of Steinernema reveals deeply conserved gene regulatory networks.</title>
        <authorList>
            <person name="Dillman A.R."/>
            <person name="Macchietto M."/>
            <person name="Porter C.F."/>
            <person name="Rogers A."/>
            <person name="Williams B."/>
            <person name="Antoshechkin I."/>
            <person name="Lee M.M."/>
            <person name="Goodwin Z."/>
            <person name="Lu X."/>
            <person name="Lewis E.E."/>
            <person name="Goodrich-Blair H."/>
            <person name="Stock S.P."/>
            <person name="Adams B.J."/>
            <person name="Sternberg P.W."/>
            <person name="Mortazavi A."/>
        </authorList>
    </citation>
    <scope>NUCLEOTIDE SEQUENCE [LARGE SCALE GENOMIC DNA]</scope>
    <source>
        <strain evidence="2 3">ALL</strain>
    </source>
</reference>
<proteinExistence type="predicted"/>
<keyword evidence="1" id="KW-1133">Transmembrane helix</keyword>
<dbReference type="AlphaFoldDB" id="A0A4U5NFS8"/>
<reference evidence="2 3" key="2">
    <citation type="journal article" date="2019" name="G3 (Bethesda)">
        <title>Hybrid Assembly of the Genome of the Entomopathogenic Nematode Steinernema carpocapsae Identifies the X-Chromosome.</title>
        <authorList>
            <person name="Serra L."/>
            <person name="Macchietto M."/>
            <person name="Macias-Munoz A."/>
            <person name="McGill C.J."/>
            <person name="Rodriguez I.M."/>
            <person name="Rodriguez B."/>
            <person name="Murad R."/>
            <person name="Mortazavi A."/>
        </authorList>
    </citation>
    <scope>NUCLEOTIDE SEQUENCE [LARGE SCALE GENOMIC DNA]</scope>
    <source>
        <strain evidence="2 3">ALL</strain>
    </source>
</reference>
<accession>A0A4U5NFS8</accession>